<dbReference type="RefSeq" id="WP_129205535.1">
    <property type="nucleotide sequence ID" value="NZ_CP035495.1"/>
</dbReference>
<proteinExistence type="predicted"/>
<dbReference type="AlphaFoldDB" id="A0A4P6ENT8"/>
<organism evidence="1 2">
    <name type="scientific">Xylanimonas allomyrinae</name>
    <dbReference type="NCBI Taxonomy" id="2509459"/>
    <lineage>
        <taxon>Bacteria</taxon>
        <taxon>Bacillati</taxon>
        <taxon>Actinomycetota</taxon>
        <taxon>Actinomycetes</taxon>
        <taxon>Micrococcales</taxon>
        <taxon>Promicromonosporaceae</taxon>
        <taxon>Xylanimonas</taxon>
    </lineage>
</organism>
<dbReference type="OrthoDB" id="4814087at2"/>
<evidence type="ECO:0000313" key="1">
    <source>
        <dbReference type="EMBL" id="QAY64384.1"/>
    </source>
</evidence>
<dbReference type="Proteomes" id="UP000291758">
    <property type="component" value="Chromosome"/>
</dbReference>
<dbReference type="KEGG" id="xyl:ET495_15515"/>
<protein>
    <submittedName>
        <fullName evidence="1">Uncharacterized protein</fullName>
    </submittedName>
</protein>
<keyword evidence="2" id="KW-1185">Reference proteome</keyword>
<sequence length="425" mass="44246">MELLGITMSVVVLVTAVTVAMVGFDLGPRVAAQLCKIVPGASCEEPGPARSAADHVPPEPCVVGGDGGAVRGSVAAGIKIDGGYTWFIEELGNGQYRLSRTAEQGVGAETGAGFDVSVTLDGSRFGAALSAGAAVTAALREGDVYYASSDAEAQEILHAALADDVKDRVVGDSWWGRDAVDWLTLASDKEQREPESTFVKAGVDATAQAAATLLDLDASAGVEAGDFLGRTTYRDGRTTDHFTSSSSASVQASTVTDQAGASAAGALGIELDRDKDGNPTAMRIVSTSSAHADVASWDNPASDPRYTQTTWEVPLKSAEDRAIAAGIARELGLSIVDLATSTARLAPDPTRLAASLAQFDNFAKTKGYVWVQEYELGDSTYGANFDAKWLLEAGLSAEYTGSSRKATSYKYWDGTQFADRAGCVA</sequence>
<reference evidence="1 2" key="1">
    <citation type="submission" date="2019-01" db="EMBL/GenBank/DDBJ databases">
        <title>Genome sequencing of strain 2JSPR-7.</title>
        <authorList>
            <person name="Heo J."/>
            <person name="Kim S.-J."/>
            <person name="Kim J.-S."/>
            <person name="Hong S.-B."/>
            <person name="Kwon S.-W."/>
        </authorList>
    </citation>
    <scope>NUCLEOTIDE SEQUENCE [LARGE SCALE GENOMIC DNA]</scope>
    <source>
        <strain evidence="1 2">2JSPR-7</strain>
    </source>
</reference>
<dbReference type="EMBL" id="CP035495">
    <property type="protein sequence ID" value="QAY64384.1"/>
    <property type="molecule type" value="Genomic_DNA"/>
</dbReference>
<evidence type="ECO:0000313" key="2">
    <source>
        <dbReference type="Proteomes" id="UP000291758"/>
    </source>
</evidence>
<gene>
    <name evidence="1" type="ORF">ET495_15515</name>
</gene>
<name>A0A4P6ENT8_9MICO</name>
<accession>A0A4P6ENT8</accession>